<protein>
    <submittedName>
        <fullName evidence="1">Uncharacterized protein</fullName>
    </submittedName>
</protein>
<gene>
    <name evidence="1" type="ORF">O6H91_06G049600</name>
</gene>
<sequence length="683" mass="72909">MQVVHVGWEGWLTLCLIGLMLLALLAELAPPYLVMMGTLILFLPLKILTLEEALHGFGDTAVLSIAVLFIVAKGIEQSGGLEYVSKFLFSTKSKVINPGQRVSKSDNSMVWVLLKFSVPVAFFSAFLANIPLVAMMISPIVEFSRKVNMAPSKMLMPLSYAALLGGTLTLIGASTNLVVISMTAKKVPDLKMNLFEIGIIGLPVTVAGLLYMVALSGKLLPDRLAIQATSINAREYNVVLVVKPSSSLTRKTVEQAGLLRQPGLNLIQIEREGAVTVQPGPDFAIMPKDRLHFGGVIDAVLSLTQLDGLTLSEDEGQQQVDLNRLSVKQCLVEAVVASRSPMVHKRVGDLQLRSRYKAAIVALHRHGTRLNSAIGDIILEAGDSLLMVADGSEFVSKHRNNSSFALVAKLPGFVPIQRKKAGIAALIVLGMVVASGVGVDLVTAALFSAGGLLLTKCLTPRDAMDSVELPVLIMIAAAFGISEAMVQSGAADLIAKALMRLAGTSKFGLISCTYIATTVFSLAITNNAAVTIMFPVALAAAQTGKLDFRPFAYTLMMASSAGLMTPTGCPTNLMVYGPGGYKFTDYIVYGGPMQLWLLLITIGVTLTSHWWWLWLLAIVAATVIATPLFARQSWNLLPTNPLAQEDAAISNIDPSPNNDEEQATLALNHAATSSSALTLAKVE</sequence>
<evidence type="ECO:0000313" key="1">
    <source>
        <dbReference type="EMBL" id="KAJ7552304.1"/>
    </source>
</evidence>
<name>A0ACC2DDH9_DIPCM</name>
<keyword evidence="2" id="KW-1185">Reference proteome</keyword>
<comment type="caution">
    <text evidence="1">The sequence shown here is derived from an EMBL/GenBank/DDBJ whole genome shotgun (WGS) entry which is preliminary data.</text>
</comment>
<accession>A0ACC2DDH9</accession>
<organism evidence="1 2">
    <name type="scientific">Diphasiastrum complanatum</name>
    <name type="common">Issler's clubmoss</name>
    <name type="synonym">Lycopodium complanatum</name>
    <dbReference type="NCBI Taxonomy" id="34168"/>
    <lineage>
        <taxon>Eukaryota</taxon>
        <taxon>Viridiplantae</taxon>
        <taxon>Streptophyta</taxon>
        <taxon>Embryophyta</taxon>
        <taxon>Tracheophyta</taxon>
        <taxon>Lycopodiopsida</taxon>
        <taxon>Lycopodiales</taxon>
        <taxon>Lycopodiaceae</taxon>
        <taxon>Lycopodioideae</taxon>
        <taxon>Diphasiastrum</taxon>
    </lineage>
</organism>
<reference evidence="2" key="1">
    <citation type="journal article" date="2024" name="Proc. Natl. Acad. Sci. U.S.A.">
        <title>Extraordinary preservation of gene collinearity over three hundred million years revealed in homosporous lycophytes.</title>
        <authorList>
            <person name="Li C."/>
            <person name="Wickell D."/>
            <person name="Kuo L.Y."/>
            <person name="Chen X."/>
            <person name="Nie B."/>
            <person name="Liao X."/>
            <person name="Peng D."/>
            <person name="Ji J."/>
            <person name="Jenkins J."/>
            <person name="Williams M."/>
            <person name="Shu S."/>
            <person name="Plott C."/>
            <person name="Barry K."/>
            <person name="Rajasekar S."/>
            <person name="Grimwood J."/>
            <person name="Han X."/>
            <person name="Sun S."/>
            <person name="Hou Z."/>
            <person name="He W."/>
            <person name="Dai G."/>
            <person name="Sun C."/>
            <person name="Schmutz J."/>
            <person name="Leebens-Mack J.H."/>
            <person name="Li F.W."/>
            <person name="Wang L."/>
        </authorList>
    </citation>
    <scope>NUCLEOTIDE SEQUENCE [LARGE SCALE GENOMIC DNA]</scope>
    <source>
        <strain evidence="2">cv. PW_Plant_1</strain>
    </source>
</reference>
<dbReference type="EMBL" id="CM055097">
    <property type="protein sequence ID" value="KAJ7552304.1"/>
    <property type="molecule type" value="Genomic_DNA"/>
</dbReference>
<dbReference type="Proteomes" id="UP001162992">
    <property type="component" value="Chromosome 6"/>
</dbReference>
<evidence type="ECO:0000313" key="2">
    <source>
        <dbReference type="Proteomes" id="UP001162992"/>
    </source>
</evidence>
<proteinExistence type="predicted"/>